<feature type="compositionally biased region" description="Pro residues" evidence="5">
    <location>
        <begin position="26"/>
        <end position="68"/>
    </location>
</feature>
<dbReference type="GO" id="GO:0006952">
    <property type="term" value="P:defense response"/>
    <property type="evidence" value="ECO:0007669"/>
    <property type="project" value="UniProtKB-KW"/>
</dbReference>
<dbReference type="Gene3D" id="3.80.10.10">
    <property type="entry name" value="Ribonuclease Inhibitor"/>
    <property type="match status" value="3"/>
</dbReference>
<dbReference type="SMART" id="SM00255">
    <property type="entry name" value="TIR"/>
    <property type="match status" value="1"/>
</dbReference>
<sequence>MAPNSFPLPRLCCLYYRRKRRKPGLVSPPLPPPLLPPPLPPPRSLPPPPAPPLPPTPPPRSLPPPPPISSSRSSSSSLSWISTSSRTNYEVFLSFRGPDTREGFADCLYTSLINARIRVFRDNNDLDPGENIPDALVQSIKQSKISIPIISKDYASSRSCLMELAQMVECKEADAQLIVPIFYDIDPADLKYQGGCVGESFSKHECRRIDRKVIYKWKQALGKITEMMGYDLRKTNEGHGAIIETVVSYILEWLKKNDLDVTDGLVGMEPHVREVMKKLGVIYVNEQATGVHDKDVRILGIWGMPGIGKTTLAKVVYNKIHRLFERCSFLSNIRENGASDGLIMGLQEQLISDLRRKERRRLGTLDQMTNVIESSFSEMKVLILLDDVHAFDQIKHLVRKLNWFGPGSRIIMTVGKINALDGYGDGVADKYEVGEMGPGQALRLFRKHAFSGYTREEEDEYDYLSRDIVNTIGGLPLAIEVTASFLHKNKGERQTWKDTLDSLKRKPENKVQQVIRLSYGSLHEETKEIFLDIACFFIRTDERIPSYMWRACKYDPRGIKFLCDMGLVKIGKNNELWMHNQLREFGRETIRMQDPHEPRNRSRLWNHIDALSMLNGEQSPSKVEALGLTFDEGQRESLRCERFSHLGRLRFLRLDRATVGGSSHDVSGYLGHLRFWRLDQDSVGGSSQNVLSNLRWLDWQGCSQISELLIFHLEKLVILDLSRSLVTGDSQVWGQVLKKAKELKVLNLSSCSNLNAFPDFRALMYLEILVLEHCSALSQIDPLIGNLKNLVSLNLKFCKSISELPQELCDMKDLEELLIDGTAIKEIDFEPASMKKLKILSACQCKNLAHISDSIGHLESLVHLRLDGADIEQLPDSIKSLKRLKSLLLGNCEKLCELPPSIGNLESLDVMDLSNTQIVSLPRSVKHLKNLKVLKMEETHLEKFPKEIKNLEKLEEIDLSKCWNLKGWILCDIRGLSSLKILRLSSTGISGLPWTLPLLSDLQQLDLSKCDQLWDLQRLPSNLSILRWGSKTMWTVPDLSFLRNLKELYLGDNFNPTDPMQNSSPEPLEIGWLARIASLEILELCHSKINKLPEHFSKLKLSKLVLHHACLRDLGELPSSLSVLCLHSCMIQYSLFSTVRGLSELELKRCNLAETISLKGLRRLELLKISDCNVRKLDGLENLPHFRRLSLMDCHSLTGLPDRTNRTFKIDGYNFPEKQIVGGYDARANG</sequence>
<dbReference type="Pfam" id="PF01582">
    <property type="entry name" value="TIR"/>
    <property type="match status" value="1"/>
</dbReference>
<keyword evidence="3" id="KW-0611">Plant defense</keyword>
<name>A0ABD3L7F8_EUCGL</name>
<dbReference type="EMBL" id="JBJKBG010000003">
    <property type="protein sequence ID" value="KAL3747753.1"/>
    <property type="molecule type" value="Genomic_DNA"/>
</dbReference>
<evidence type="ECO:0000313" key="7">
    <source>
        <dbReference type="EMBL" id="KAL3747753.1"/>
    </source>
</evidence>
<reference evidence="7 8" key="1">
    <citation type="submission" date="2024-11" db="EMBL/GenBank/DDBJ databases">
        <title>Chromosome-level genome assembly of Eucalyptus globulus Labill. provides insights into its genome evolution.</title>
        <authorList>
            <person name="Li X."/>
        </authorList>
    </citation>
    <scope>NUCLEOTIDE SEQUENCE [LARGE SCALE GENOMIC DNA]</scope>
    <source>
        <strain evidence="7">CL2024</strain>
        <tissue evidence="7">Fresh tender leaves</tissue>
    </source>
</reference>
<dbReference type="InterPro" id="IPR042197">
    <property type="entry name" value="Apaf_helical"/>
</dbReference>
<dbReference type="Pfam" id="PF00931">
    <property type="entry name" value="NB-ARC"/>
    <property type="match status" value="1"/>
</dbReference>
<evidence type="ECO:0000256" key="2">
    <source>
        <dbReference type="ARBA" id="ARBA00022737"/>
    </source>
</evidence>
<dbReference type="InterPro" id="IPR044974">
    <property type="entry name" value="Disease_R_plants"/>
</dbReference>
<dbReference type="GO" id="GO:0051707">
    <property type="term" value="P:response to other organism"/>
    <property type="evidence" value="ECO:0007669"/>
    <property type="project" value="UniProtKB-ARBA"/>
</dbReference>
<dbReference type="AlphaFoldDB" id="A0ABD3L7F8"/>
<evidence type="ECO:0000313" key="8">
    <source>
        <dbReference type="Proteomes" id="UP001634007"/>
    </source>
</evidence>
<keyword evidence="8" id="KW-1185">Reference proteome</keyword>
<dbReference type="InterPro" id="IPR027417">
    <property type="entry name" value="P-loop_NTPase"/>
</dbReference>
<dbReference type="InterPro" id="IPR002182">
    <property type="entry name" value="NB-ARC"/>
</dbReference>
<protein>
    <recommendedName>
        <fullName evidence="6">TIR domain-containing protein</fullName>
    </recommendedName>
</protein>
<dbReference type="InterPro" id="IPR032675">
    <property type="entry name" value="LRR_dom_sf"/>
</dbReference>
<organism evidence="7 8">
    <name type="scientific">Eucalyptus globulus</name>
    <name type="common">Tasmanian blue gum</name>
    <dbReference type="NCBI Taxonomy" id="34317"/>
    <lineage>
        <taxon>Eukaryota</taxon>
        <taxon>Viridiplantae</taxon>
        <taxon>Streptophyta</taxon>
        <taxon>Embryophyta</taxon>
        <taxon>Tracheophyta</taxon>
        <taxon>Spermatophyta</taxon>
        <taxon>Magnoliopsida</taxon>
        <taxon>eudicotyledons</taxon>
        <taxon>Gunneridae</taxon>
        <taxon>Pentapetalae</taxon>
        <taxon>rosids</taxon>
        <taxon>malvids</taxon>
        <taxon>Myrtales</taxon>
        <taxon>Myrtaceae</taxon>
        <taxon>Myrtoideae</taxon>
        <taxon>Eucalypteae</taxon>
        <taxon>Eucalyptus</taxon>
    </lineage>
</organism>
<feature type="region of interest" description="Disordered" evidence="5">
    <location>
        <begin position="22"/>
        <end position="79"/>
    </location>
</feature>
<dbReference type="InterPro" id="IPR036390">
    <property type="entry name" value="WH_DNA-bd_sf"/>
</dbReference>
<keyword evidence="4" id="KW-0520">NAD</keyword>
<dbReference type="PROSITE" id="PS50104">
    <property type="entry name" value="TIR"/>
    <property type="match status" value="1"/>
</dbReference>
<dbReference type="InterPro" id="IPR058192">
    <property type="entry name" value="WHD_ROQ1-like"/>
</dbReference>
<keyword evidence="2" id="KW-0677">Repeat</keyword>
<dbReference type="SUPFAM" id="SSF52200">
    <property type="entry name" value="Toll/Interleukin receptor TIR domain"/>
    <property type="match status" value="1"/>
</dbReference>
<evidence type="ECO:0000256" key="3">
    <source>
        <dbReference type="ARBA" id="ARBA00022821"/>
    </source>
</evidence>
<dbReference type="InterPro" id="IPR055414">
    <property type="entry name" value="LRR_R13L4/SHOC2-like"/>
</dbReference>
<dbReference type="InterPro" id="IPR000157">
    <property type="entry name" value="TIR_dom"/>
</dbReference>
<dbReference type="SUPFAM" id="SSF46785">
    <property type="entry name" value="Winged helix' DNA-binding domain"/>
    <property type="match status" value="1"/>
</dbReference>
<dbReference type="PRINTS" id="PR00364">
    <property type="entry name" value="DISEASERSIST"/>
</dbReference>
<evidence type="ECO:0000256" key="5">
    <source>
        <dbReference type="SAM" id="MobiDB-lite"/>
    </source>
</evidence>
<evidence type="ECO:0000259" key="6">
    <source>
        <dbReference type="PROSITE" id="PS50104"/>
    </source>
</evidence>
<dbReference type="InterPro" id="IPR035897">
    <property type="entry name" value="Toll_tir_struct_dom_sf"/>
</dbReference>
<dbReference type="Gene3D" id="3.40.50.10140">
    <property type="entry name" value="Toll/interleukin-1 receptor homology (TIR) domain"/>
    <property type="match status" value="1"/>
</dbReference>
<feature type="domain" description="TIR" evidence="6">
    <location>
        <begin position="87"/>
        <end position="250"/>
    </location>
</feature>
<dbReference type="SUPFAM" id="SSF52540">
    <property type="entry name" value="P-loop containing nucleoside triphosphate hydrolases"/>
    <property type="match status" value="1"/>
</dbReference>
<dbReference type="Proteomes" id="UP001634007">
    <property type="component" value="Unassembled WGS sequence"/>
</dbReference>
<feature type="compositionally biased region" description="Low complexity" evidence="5">
    <location>
        <begin position="69"/>
        <end position="79"/>
    </location>
</feature>
<gene>
    <name evidence="7" type="ORF">ACJRO7_016543</name>
</gene>
<dbReference type="PANTHER" id="PTHR11017:SF570">
    <property type="entry name" value="DISEASE RESISTANCE PROTEIN (TIR-NBS CLASS)-RELATED"/>
    <property type="match status" value="1"/>
</dbReference>
<dbReference type="Pfam" id="PF23282">
    <property type="entry name" value="WHD_ROQ1"/>
    <property type="match status" value="1"/>
</dbReference>
<comment type="caution">
    <text evidence="7">The sequence shown here is derived from an EMBL/GenBank/DDBJ whole genome shotgun (WGS) entry which is preliminary data.</text>
</comment>
<dbReference type="PANTHER" id="PTHR11017">
    <property type="entry name" value="LEUCINE-RICH REPEAT-CONTAINING PROTEIN"/>
    <property type="match status" value="1"/>
</dbReference>
<dbReference type="Gene3D" id="1.10.8.430">
    <property type="entry name" value="Helical domain of apoptotic protease-activating factors"/>
    <property type="match status" value="1"/>
</dbReference>
<evidence type="ECO:0000256" key="4">
    <source>
        <dbReference type="ARBA" id="ARBA00023027"/>
    </source>
</evidence>
<keyword evidence="1" id="KW-0433">Leucine-rich repeat</keyword>
<dbReference type="FunFam" id="3.40.50.10140:FF:000007">
    <property type="entry name" value="Disease resistance protein (TIR-NBS-LRR class)"/>
    <property type="match status" value="1"/>
</dbReference>
<dbReference type="Pfam" id="PF23598">
    <property type="entry name" value="LRR_14"/>
    <property type="match status" value="1"/>
</dbReference>
<dbReference type="Gene3D" id="3.40.50.300">
    <property type="entry name" value="P-loop containing nucleotide triphosphate hydrolases"/>
    <property type="match status" value="1"/>
</dbReference>
<evidence type="ECO:0000256" key="1">
    <source>
        <dbReference type="ARBA" id="ARBA00022614"/>
    </source>
</evidence>
<proteinExistence type="predicted"/>
<accession>A0ABD3L7F8</accession>
<dbReference type="SUPFAM" id="SSF52058">
    <property type="entry name" value="L domain-like"/>
    <property type="match status" value="2"/>
</dbReference>